<feature type="transmembrane region" description="Helical" evidence="25">
    <location>
        <begin position="6"/>
        <end position="25"/>
    </location>
</feature>
<feature type="transmembrane region" description="Helical" evidence="25">
    <location>
        <begin position="260"/>
        <end position="278"/>
    </location>
</feature>
<comment type="catalytic activity">
    <reaction evidence="16">
        <text>L-lysyl-L-lysine(out) = L-lysyl-L-lysine(in)</text>
        <dbReference type="Rhea" id="RHEA:79403"/>
        <dbReference type="ChEBI" id="CHEBI:229956"/>
    </reaction>
</comment>
<evidence type="ECO:0000256" key="21">
    <source>
        <dbReference type="ARBA" id="ARBA00044985"/>
    </source>
</evidence>
<dbReference type="InterPro" id="IPR052187">
    <property type="entry name" value="MFSD1"/>
</dbReference>
<evidence type="ECO:0000256" key="20">
    <source>
        <dbReference type="ARBA" id="ARBA00044924"/>
    </source>
</evidence>
<comment type="catalytic activity">
    <reaction evidence="14">
        <text>L-aspartyl-L-lysine(out) = L-aspartyl-L-lysine(in)</text>
        <dbReference type="Rhea" id="RHEA:79411"/>
        <dbReference type="ChEBI" id="CHEBI:229953"/>
    </reaction>
</comment>
<evidence type="ECO:0000256" key="10">
    <source>
        <dbReference type="ARBA" id="ARBA00044881"/>
    </source>
</evidence>
<gene>
    <name evidence="27" type="ORF">IFO67_05515</name>
</gene>
<evidence type="ECO:0000256" key="8">
    <source>
        <dbReference type="ARBA" id="ARBA00044876"/>
    </source>
</evidence>
<evidence type="ECO:0000256" key="25">
    <source>
        <dbReference type="SAM" id="Phobius"/>
    </source>
</evidence>
<dbReference type="InterPro" id="IPR011701">
    <property type="entry name" value="MFS"/>
</dbReference>
<feature type="transmembrane region" description="Helical" evidence="25">
    <location>
        <begin position="71"/>
        <end position="89"/>
    </location>
</feature>
<evidence type="ECO:0000256" key="22">
    <source>
        <dbReference type="ARBA" id="ARBA00045018"/>
    </source>
</evidence>
<dbReference type="PANTHER" id="PTHR23512">
    <property type="entry name" value="MAJOR FACILITATOR SUPERFAMILY DOMAIN-CONTAINING PROTEIN 1"/>
    <property type="match status" value="1"/>
</dbReference>
<comment type="catalytic activity">
    <reaction evidence="19">
        <text>L-alanyl-L-lysine(out) = L-alanyl-L-lysine(in)</text>
        <dbReference type="Rhea" id="RHEA:79415"/>
        <dbReference type="ChEBI" id="CHEBI:192470"/>
    </reaction>
</comment>
<evidence type="ECO:0000256" key="9">
    <source>
        <dbReference type="ARBA" id="ARBA00044878"/>
    </source>
</evidence>
<feature type="transmembrane region" description="Helical" evidence="25">
    <location>
        <begin position="101"/>
        <end position="123"/>
    </location>
</feature>
<feature type="transmembrane region" description="Helical" evidence="25">
    <location>
        <begin position="46"/>
        <end position="65"/>
    </location>
</feature>
<evidence type="ECO:0000256" key="1">
    <source>
        <dbReference type="ARBA" id="ARBA00004155"/>
    </source>
</evidence>
<dbReference type="Proteomes" id="UP000603602">
    <property type="component" value="Unassembled WGS sequence"/>
</dbReference>
<comment type="catalytic activity">
    <reaction evidence="13">
        <text>L-alpha-aminoacyl-L-lysine(out) = L-alpha-aminoacyl-L-lysine(in)</text>
        <dbReference type="Rhea" id="RHEA:79383"/>
        <dbReference type="ChEBI" id="CHEBI:229966"/>
    </reaction>
</comment>
<dbReference type="EMBL" id="JACYTO010000001">
    <property type="protein sequence ID" value="MBD8502333.1"/>
    <property type="molecule type" value="Genomic_DNA"/>
</dbReference>
<evidence type="ECO:0000256" key="16">
    <source>
        <dbReference type="ARBA" id="ARBA00044900"/>
    </source>
</evidence>
<feature type="transmembrane region" description="Helical" evidence="25">
    <location>
        <begin position="284"/>
        <end position="305"/>
    </location>
</feature>
<evidence type="ECO:0000256" key="7">
    <source>
        <dbReference type="ARBA" id="ARBA00023228"/>
    </source>
</evidence>
<evidence type="ECO:0000256" key="13">
    <source>
        <dbReference type="ARBA" id="ARBA00044893"/>
    </source>
</evidence>
<comment type="function">
    <text evidence="23">Lysosomal dipeptide uniporter that selectively exports lysine, arginine or histidine-containing dipeptides with a net positive charge from the lysosome lumen into the cytosol. Could play a role in a specific type of protein O-glycosylation indirectly regulating macrophages migration and tissue invasion. Also essential for liver homeostasis.</text>
</comment>
<comment type="catalytic activity">
    <reaction evidence="12">
        <text>L-lysyl-L-alpha-amino acid(out) = L-lysyl-L-alpha-amino acid(in)</text>
        <dbReference type="Rhea" id="RHEA:79387"/>
        <dbReference type="ChEBI" id="CHEBI:229965"/>
    </reaction>
</comment>
<evidence type="ECO:0000256" key="19">
    <source>
        <dbReference type="ARBA" id="ARBA00044919"/>
    </source>
</evidence>
<evidence type="ECO:0000256" key="17">
    <source>
        <dbReference type="ARBA" id="ARBA00044903"/>
    </source>
</evidence>
<keyword evidence="6 25" id="KW-0472">Membrane</keyword>
<evidence type="ECO:0000256" key="6">
    <source>
        <dbReference type="ARBA" id="ARBA00023136"/>
    </source>
</evidence>
<comment type="subcellular location">
    <subcellularLocation>
        <location evidence="1">Lysosome membrane</location>
        <topology evidence="1">Multi-pass membrane protein</topology>
    </subcellularLocation>
</comment>
<protein>
    <recommendedName>
        <fullName evidence="21">Lysosomal dipeptide transporter MFSD1</fullName>
    </recommendedName>
    <alternativeName>
        <fullName evidence="22">Major facilitator superfamily domain-containing protein 1</fullName>
    </alternativeName>
</protein>
<evidence type="ECO:0000256" key="14">
    <source>
        <dbReference type="ARBA" id="ARBA00044898"/>
    </source>
</evidence>
<dbReference type="InterPro" id="IPR036259">
    <property type="entry name" value="MFS_trans_sf"/>
</dbReference>
<name>A0ABR9B7J7_9RHOO</name>
<evidence type="ECO:0000313" key="27">
    <source>
        <dbReference type="EMBL" id="MBD8502333.1"/>
    </source>
</evidence>
<feature type="domain" description="Major facilitator superfamily (MFS) profile" evidence="26">
    <location>
        <begin position="1"/>
        <end position="387"/>
    </location>
</feature>
<evidence type="ECO:0000259" key="26">
    <source>
        <dbReference type="PROSITE" id="PS50850"/>
    </source>
</evidence>
<feature type="transmembrane region" description="Helical" evidence="25">
    <location>
        <begin position="361"/>
        <end position="381"/>
    </location>
</feature>
<evidence type="ECO:0000256" key="11">
    <source>
        <dbReference type="ARBA" id="ARBA00044884"/>
    </source>
</evidence>
<evidence type="ECO:0000256" key="23">
    <source>
        <dbReference type="ARBA" id="ARBA00045709"/>
    </source>
</evidence>
<comment type="similarity">
    <text evidence="2">Belongs to the major facilitator superfamily.</text>
</comment>
<feature type="transmembrane region" description="Helical" evidence="25">
    <location>
        <begin position="227"/>
        <end position="248"/>
    </location>
</feature>
<evidence type="ECO:0000256" key="15">
    <source>
        <dbReference type="ARBA" id="ARBA00044899"/>
    </source>
</evidence>
<comment type="caution">
    <text evidence="27">The sequence shown here is derived from an EMBL/GenBank/DDBJ whole genome shotgun (WGS) entry which is preliminary data.</text>
</comment>
<keyword evidence="5 25" id="KW-1133">Transmembrane helix</keyword>
<comment type="catalytic activity">
    <reaction evidence="8">
        <text>L-lysyl-L-alanine(out) = L-lysyl-L-alanine(in)</text>
        <dbReference type="Rhea" id="RHEA:79399"/>
        <dbReference type="ChEBI" id="CHEBI:229954"/>
    </reaction>
</comment>
<reference evidence="28" key="1">
    <citation type="submission" date="2023-07" db="EMBL/GenBank/DDBJ databases">
        <title>Thauera sp. CAU 1555 isolated from sand of Yaerae Beach.</title>
        <authorList>
            <person name="Kim W."/>
        </authorList>
    </citation>
    <scope>NUCLEOTIDE SEQUENCE [LARGE SCALE GENOMIC DNA]</scope>
    <source>
        <strain evidence="28">CAU 1555</strain>
    </source>
</reference>
<organism evidence="27 28">
    <name type="scientific">Thauera sedimentorum</name>
    <dbReference type="NCBI Taxonomy" id="2767595"/>
    <lineage>
        <taxon>Bacteria</taxon>
        <taxon>Pseudomonadati</taxon>
        <taxon>Pseudomonadota</taxon>
        <taxon>Betaproteobacteria</taxon>
        <taxon>Rhodocyclales</taxon>
        <taxon>Zoogloeaceae</taxon>
        <taxon>Thauera</taxon>
    </lineage>
</organism>
<dbReference type="Pfam" id="PF07690">
    <property type="entry name" value="MFS_1"/>
    <property type="match status" value="1"/>
</dbReference>
<evidence type="ECO:0000256" key="2">
    <source>
        <dbReference type="ARBA" id="ARBA00008335"/>
    </source>
</evidence>
<keyword evidence="3" id="KW-0813">Transport</keyword>
<accession>A0ABR9B7J7</accession>
<feature type="transmembrane region" description="Helical" evidence="25">
    <location>
        <begin position="135"/>
        <end position="154"/>
    </location>
</feature>
<keyword evidence="4 25" id="KW-0812">Transmembrane</keyword>
<keyword evidence="7" id="KW-0458">Lysosome</keyword>
<feature type="transmembrane region" description="Helical" evidence="25">
    <location>
        <begin position="192"/>
        <end position="215"/>
    </location>
</feature>
<dbReference type="Gene3D" id="1.20.1250.20">
    <property type="entry name" value="MFS general substrate transporter like domains"/>
    <property type="match status" value="2"/>
</dbReference>
<evidence type="ECO:0000256" key="12">
    <source>
        <dbReference type="ARBA" id="ARBA00044891"/>
    </source>
</evidence>
<evidence type="ECO:0000256" key="18">
    <source>
        <dbReference type="ARBA" id="ARBA00044912"/>
    </source>
</evidence>
<comment type="catalytic activity">
    <reaction evidence="10">
        <text>L-alpha-aminoacyl-L-arginine(out) = L-alpha-aminoacyl-L-arginine(in)</text>
        <dbReference type="Rhea" id="RHEA:79367"/>
        <dbReference type="ChEBI" id="CHEBI:229968"/>
    </reaction>
</comment>
<comment type="catalytic activity">
    <reaction evidence="11">
        <text>L-alpha-aminoacyl-L-histidine(out) = L-alpha-aminoacyl-L-histidine(in)</text>
        <dbReference type="Rhea" id="RHEA:79375"/>
        <dbReference type="ChEBI" id="CHEBI:229967"/>
    </reaction>
</comment>
<comment type="subunit">
    <text evidence="24">Homodimer. Interacts with lysosomal protein GLMP (via lumenal domain); the interaction starts while both proteins are still in the endoplasmic reticulum and is required for stabilization of MFSD1 in lysosomes but has no direct effect on its targeting to lysosomes or transporter activity.</text>
</comment>
<proteinExistence type="inferred from homology"/>
<dbReference type="InterPro" id="IPR020846">
    <property type="entry name" value="MFS_dom"/>
</dbReference>
<feature type="transmembrane region" description="Helical" evidence="25">
    <location>
        <begin position="317"/>
        <end position="341"/>
    </location>
</feature>
<keyword evidence="28" id="KW-1185">Reference proteome</keyword>
<dbReference type="PANTHER" id="PTHR23512:SF3">
    <property type="entry name" value="MAJOR FACILITATOR SUPERFAMILY DOMAIN-CONTAINING PROTEIN 1"/>
    <property type="match status" value="1"/>
</dbReference>
<comment type="catalytic activity">
    <reaction evidence="15">
        <text>L-arginyl-L-alpha-amino acid(out) = L-arginyl-L-alpha-amino acid(in)</text>
        <dbReference type="Rhea" id="RHEA:79371"/>
        <dbReference type="ChEBI" id="CHEBI:84315"/>
    </reaction>
</comment>
<evidence type="ECO:0000313" key="28">
    <source>
        <dbReference type="Proteomes" id="UP000603602"/>
    </source>
</evidence>
<dbReference type="SUPFAM" id="SSF103473">
    <property type="entry name" value="MFS general substrate transporter"/>
    <property type="match status" value="1"/>
</dbReference>
<evidence type="ECO:0000256" key="3">
    <source>
        <dbReference type="ARBA" id="ARBA00022448"/>
    </source>
</evidence>
<comment type="catalytic activity">
    <reaction evidence="17">
        <text>L-arginyl-glycine(out) = L-arginyl-glycine(in)</text>
        <dbReference type="Rhea" id="RHEA:79391"/>
        <dbReference type="ChEBI" id="CHEBI:229955"/>
    </reaction>
</comment>
<evidence type="ECO:0000256" key="4">
    <source>
        <dbReference type="ARBA" id="ARBA00022692"/>
    </source>
</evidence>
<dbReference type="PROSITE" id="PS50850">
    <property type="entry name" value="MFS"/>
    <property type="match status" value="1"/>
</dbReference>
<comment type="catalytic activity">
    <reaction evidence="18">
        <text>L-histidyl-L-alpha-amino acid(out) = L-histidyl-L-alpha-amino acid(in)</text>
        <dbReference type="Rhea" id="RHEA:79379"/>
        <dbReference type="ChEBI" id="CHEBI:229964"/>
    </reaction>
</comment>
<sequence>MADRLMAEFAISGAALGNLSAFYFYSYVVMQIPTGVLADRWGARKLLTAGAALAAAGTVLFAFSADVGWASFGRLLIGGSVAVAFVSMLKLATHWFAPQQFALASGMALFVGICGGVFGGVPLRMLVEAFGWRPVMLVSAGVTALLAVAIWLRVRNDPADRGYASHHPVAEGGGHHGSVLQGVLQVLSYRNVWILLISPIGVAGAVLTFGGLWGVPYLRQAYGLDAGSAAAITSALLVAWALGGPLMGTWSQRIGRRKPLHVAGCAVALVCWGLLGLVHLPLPALVAVLLVAGFAAGNLIIGFAFNKESVPPHLAGTASGVCNMGPLMGGMLLQPAVGWVLDRHWTGVLEGGVRIYPPEAFQAGFLLIAACIALSLALSLFSQETGCKQRVSP</sequence>
<comment type="catalytic activity">
    <reaction evidence="20">
        <text>L-lysyl-glycine(out) = L-lysyl-glycine(in)</text>
        <dbReference type="Rhea" id="RHEA:79407"/>
        <dbReference type="ChEBI" id="CHEBI:191202"/>
    </reaction>
</comment>
<evidence type="ECO:0000256" key="5">
    <source>
        <dbReference type="ARBA" id="ARBA00022989"/>
    </source>
</evidence>
<comment type="catalytic activity">
    <reaction evidence="9">
        <text>L-histidyl-glycine(out) = L-histidyl-glycine(in)</text>
        <dbReference type="Rhea" id="RHEA:79395"/>
        <dbReference type="ChEBI" id="CHEBI:229957"/>
    </reaction>
</comment>
<evidence type="ECO:0000256" key="24">
    <source>
        <dbReference type="ARBA" id="ARBA00046376"/>
    </source>
</evidence>